<evidence type="ECO:0000256" key="1">
    <source>
        <dbReference type="ARBA" id="ARBA00006484"/>
    </source>
</evidence>
<dbReference type="EMBL" id="BIMX01000004">
    <property type="protein sequence ID" value="GCE98361.1"/>
    <property type="molecule type" value="Genomic_DNA"/>
</dbReference>
<dbReference type="Pfam" id="PF13561">
    <property type="entry name" value="adh_short_C2"/>
    <property type="match status" value="1"/>
</dbReference>
<comment type="caution">
    <text evidence="4">The sequence shown here is derived from an EMBL/GenBank/DDBJ whole genome shotgun (WGS) entry which is preliminary data.</text>
</comment>
<evidence type="ECO:0000313" key="4">
    <source>
        <dbReference type="EMBL" id="GCE98361.1"/>
    </source>
</evidence>
<dbReference type="GO" id="GO:0050664">
    <property type="term" value="F:oxidoreductase activity, acting on NAD(P)H, oxygen as acceptor"/>
    <property type="evidence" value="ECO:0007669"/>
    <property type="project" value="TreeGrafter"/>
</dbReference>
<dbReference type="AlphaFoldDB" id="A0A4C2E369"/>
<dbReference type="InterPro" id="IPR020904">
    <property type="entry name" value="Sc_DH/Rdtase_CS"/>
</dbReference>
<dbReference type="FunFam" id="3.40.50.720:FF:000090">
    <property type="entry name" value="NADP-dependent mannitol dehydrogenase"/>
    <property type="match status" value="1"/>
</dbReference>
<accession>A0A4C2E369</accession>
<dbReference type="GO" id="GO:0005975">
    <property type="term" value="P:carbohydrate metabolic process"/>
    <property type="evidence" value="ECO:0007669"/>
    <property type="project" value="UniProtKB-ARBA"/>
</dbReference>
<name>A0A4C2E369_9SACH</name>
<dbReference type="PANTHER" id="PTHR43008">
    <property type="entry name" value="BENZIL REDUCTASE"/>
    <property type="match status" value="1"/>
</dbReference>
<dbReference type="Gene3D" id="3.40.50.720">
    <property type="entry name" value="NAD(P)-binding Rossmann-like Domain"/>
    <property type="match status" value="1"/>
</dbReference>
<evidence type="ECO:0008006" key="6">
    <source>
        <dbReference type="Google" id="ProtNLM"/>
    </source>
</evidence>
<reference evidence="4 5" key="1">
    <citation type="submission" date="2019-01" db="EMBL/GenBank/DDBJ databases">
        <title>Draft Genome Sequencing of Zygosaccharomyces mellis Ca-7.</title>
        <authorList>
            <person name="Shiwa Y."/>
            <person name="Kanesaki Y."/>
            <person name="Ishige T."/>
            <person name="Mura K."/>
            <person name="Hori T."/>
            <person name="Tamura T."/>
        </authorList>
    </citation>
    <scope>NUCLEOTIDE SEQUENCE [LARGE SCALE GENOMIC DNA]</scope>
    <source>
        <strain evidence="4 5">Ca-7</strain>
    </source>
</reference>
<gene>
    <name evidence="4" type="ORF">ZYGM_004655</name>
</gene>
<evidence type="ECO:0000313" key="5">
    <source>
        <dbReference type="Proteomes" id="UP000301737"/>
    </source>
</evidence>
<organism evidence="4 5">
    <name type="scientific">Zygosaccharomyces mellis</name>
    <dbReference type="NCBI Taxonomy" id="42258"/>
    <lineage>
        <taxon>Eukaryota</taxon>
        <taxon>Fungi</taxon>
        <taxon>Dikarya</taxon>
        <taxon>Ascomycota</taxon>
        <taxon>Saccharomycotina</taxon>
        <taxon>Saccharomycetes</taxon>
        <taxon>Saccharomycetales</taxon>
        <taxon>Saccharomycetaceae</taxon>
        <taxon>Zygosaccharomyces</taxon>
    </lineage>
</organism>
<dbReference type="PRINTS" id="PR00081">
    <property type="entry name" value="GDHRDH"/>
</dbReference>
<dbReference type="PRINTS" id="PR00080">
    <property type="entry name" value="SDRFAMILY"/>
</dbReference>
<protein>
    <recommendedName>
        <fullName evidence="6">Sorbose reductase sou1</fullName>
    </recommendedName>
</protein>
<dbReference type="Proteomes" id="UP000301737">
    <property type="component" value="Unassembled WGS sequence"/>
</dbReference>
<dbReference type="CDD" id="cd05352">
    <property type="entry name" value="MDH-like_SDR_c"/>
    <property type="match status" value="1"/>
</dbReference>
<comment type="similarity">
    <text evidence="1">Belongs to the short-chain dehydrogenases/reductases (SDR) family.</text>
</comment>
<dbReference type="InterPro" id="IPR002347">
    <property type="entry name" value="SDR_fam"/>
</dbReference>
<keyword evidence="3" id="KW-0560">Oxidoreductase</keyword>
<dbReference type="PROSITE" id="PS00061">
    <property type="entry name" value="ADH_SHORT"/>
    <property type="match status" value="1"/>
</dbReference>
<sequence length="282" mass="30699">MVQNITNLEVPRPQPQLPNHVLDFFSLKGKVASVTGASGGIGYEVAIGLAQAGANVAMWYNSNPKIEEEVGELSKKYGVKIKAYKCSVTDSAEVEATIDKIVQDFGKIDIQVANAGVGWSNGPILEYCEKAGREEVDKQWHKVLDVDFSSIYYVARATGKYFKKQGHGSLVLTASVSGHIVNIPQMQAAYNSAKAGVIHLGKSLAMEWAGFARVNTVSPGYIETPLTDRLSHEIRDNWIKYVPMGRLANPRELVGAYLYLASDASTYVTGTDIRVDGGYCAF</sequence>
<dbReference type="InterPro" id="IPR036291">
    <property type="entry name" value="NAD(P)-bd_dom_sf"/>
</dbReference>
<dbReference type="GO" id="GO:0050085">
    <property type="term" value="F:mannitol 2-dehydrogenase (NADP+) activity"/>
    <property type="evidence" value="ECO:0007669"/>
    <property type="project" value="UniProtKB-ARBA"/>
</dbReference>
<dbReference type="PANTHER" id="PTHR43008:SF13">
    <property type="entry name" value="L-XYLULOSE REDUCTASE-RELATED"/>
    <property type="match status" value="1"/>
</dbReference>
<dbReference type="GO" id="GO:0044281">
    <property type="term" value="P:small molecule metabolic process"/>
    <property type="evidence" value="ECO:0007669"/>
    <property type="project" value="UniProtKB-ARBA"/>
</dbReference>
<dbReference type="OrthoDB" id="1888931at2759"/>
<keyword evidence="5" id="KW-1185">Reference proteome</keyword>
<evidence type="ECO:0000256" key="2">
    <source>
        <dbReference type="ARBA" id="ARBA00022857"/>
    </source>
</evidence>
<keyword evidence="2" id="KW-0521">NADP</keyword>
<evidence type="ECO:0000256" key="3">
    <source>
        <dbReference type="ARBA" id="ARBA00023002"/>
    </source>
</evidence>
<dbReference type="SUPFAM" id="SSF51735">
    <property type="entry name" value="NAD(P)-binding Rossmann-fold domains"/>
    <property type="match status" value="1"/>
</dbReference>
<proteinExistence type="inferred from homology"/>